<sequence>MLAYLTAPLLNWTEFREGIPSPPKDTQPTRNRRRRKRKKKNPESGNQTGICSRMFIPWAQQLNGLCRAMSTFKEKKREDC</sequence>
<evidence type="ECO:0000256" key="1">
    <source>
        <dbReference type="SAM" id="MobiDB-lite"/>
    </source>
</evidence>
<evidence type="ECO:0000313" key="4">
    <source>
        <dbReference type="EMBL" id="AZY88401.1"/>
    </source>
</evidence>
<feature type="region of interest" description="Disordered" evidence="1">
    <location>
        <begin position="15"/>
        <end position="50"/>
    </location>
</feature>
<dbReference type="EMBL" id="MK182288">
    <property type="protein sequence ID" value="AZY88391.1"/>
    <property type="molecule type" value="Genomic_DNA"/>
</dbReference>
<proteinExistence type="predicted"/>
<accession>A0A3Q9T7Q0</accession>
<organism evidence="4">
    <name type="scientific">Rabbit endogenous lentivirus type K</name>
    <dbReference type="NCBI Taxonomy" id="596477"/>
    <lineage>
        <taxon>Viruses</taxon>
        <taxon>Riboviria</taxon>
        <taxon>Pararnavirae</taxon>
        <taxon>Artverviricota</taxon>
        <taxon>Revtraviricetes</taxon>
        <taxon>Ortervirales</taxon>
        <taxon>Retroviridae</taxon>
        <taxon>Orthoretrovirinae</taxon>
        <taxon>Lentivirus</taxon>
    </lineage>
</organism>
<dbReference type="EMBL" id="MK182289">
    <property type="protein sequence ID" value="AZY88396.1"/>
    <property type="molecule type" value="Genomic_DNA"/>
</dbReference>
<feature type="compositionally biased region" description="Basic residues" evidence="1">
    <location>
        <begin position="30"/>
        <end position="40"/>
    </location>
</feature>
<reference evidence="4" key="1">
    <citation type="submission" date="2018-11" db="EMBL/GenBank/DDBJ databases">
        <title>Complete genome sequence of three RELIK-like viruses identified in commercial meat rabbits in Italy.</title>
        <authorList>
            <person name="Zamperin G."/>
        </authorList>
    </citation>
    <scope>NUCLEOTIDE SEQUENCE</scope>
    <source>
        <strain evidence="2">18RS8-2</strain>
        <strain evidence="3">18RS8-6</strain>
        <strain evidence="4">18RS8-7</strain>
    </source>
</reference>
<gene>
    <name evidence="4" type="primary">REV</name>
</gene>
<dbReference type="EMBL" id="MK182290">
    <property type="protein sequence ID" value="AZY88401.1"/>
    <property type="molecule type" value="Genomic_DNA"/>
</dbReference>
<evidence type="ECO:0000313" key="2">
    <source>
        <dbReference type="EMBL" id="AZY88391.1"/>
    </source>
</evidence>
<protein>
    <submittedName>
        <fullName evidence="4">Rev protein</fullName>
    </submittedName>
</protein>
<name>A0A3Q9T7Q0_9RETR</name>
<evidence type="ECO:0000313" key="3">
    <source>
        <dbReference type="EMBL" id="AZY88396.1"/>
    </source>
</evidence>